<reference evidence="1 2" key="1">
    <citation type="submission" date="2015-01" db="EMBL/GenBank/DDBJ databases">
        <title>The Genome Sequence of Capronia semiimmersa CBS27337.</title>
        <authorList>
            <consortium name="The Broad Institute Genomics Platform"/>
            <person name="Cuomo C."/>
            <person name="de Hoog S."/>
            <person name="Gorbushina A."/>
            <person name="Stielow B."/>
            <person name="Teixiera M."/>
            <person name="Abouelleil A."/>
            <person name="Chapman S.B."/>
            <person name="Priest M."/>
            <person name="Young S.K."/>
            <person name="Wortman J."/>
            <person name="Nusbaum C."/>
            <person name="Birren B."/>
        </authorList>
    </citation>
    <scope>NUCLEOTIDE SEQUENCE [LARGE SCALE GENOMIC DNA]</scope>
    <source>
        <strain evidence="1 2">CBS 27337</strain>
    </source>
</reference>
<dbReference type="Proteomes" id="UP000054266">
    <property type="component" value="Unassembled WGS sequence"/>
</dbReference>
<organism evidence="1 2">
    <name type="scientific">Phialophora macrospora</name>
    <dbReference type="NCBI Taxonomy" id="1851006"/>
    <lineage>
        <taxon>Eukaryota</taxon>
        <taxon>Fungi</taxon>
        <taxon>Dikarya</taxon>
        <taxon>Ascomycota</taxon>
        <taxon>Pezizomycotina</taxon>
        <taxon>Eurotiomycetes</taxon>
        <taxon>Chaetothyriomycetidae</taxon>
        <taxon>Chaetothyriales</taxon>
        <taxon>Herpotrichiellaceae</taxon>
        <taxon>Phialophora</taxon>
    </lineage>
</organism>
<dbReference type="STRING" id="5601.A0A0D2E0M6"/>
<dbReference type="AlphaFoldDB" id="A0A0D2E0M6"/>
<evidence type="ECO:0000313" key="2">
    <source>
        <dbReference type="Proteomes" id="UP000054266"/>
    </source>
</evidence>
<name>A0A0D2E0M6_9EURO</name>
<evidence type="ECO:0000313" key="1">
    <source>
        <dbReference type="EMBL" id="KIW67912.1"/>
    </source>
</evidence>
<gene>
    <name evidence="1" type="ORF">PV04_07126</name>
</gene>
<accession>A0A0D2E0M6</accession>
<sequence length="125" mass="13553">MNEGDLVVRAELAHLSLADLLFSALPFLPTAARRESVIGAPGPLKTLGGSLSRLDLSLSARKKVKSKNWRVPSRKLCGKLFPPSPRMRVADQESQVSASIDEDSQLRQVMFGDPLVHAMGLCGED</sequence>
<dbReference type="HOGENOM" id="CLU_1992346_0_0_1"/>
<proteinExistence type="predicted"/>
<dbReference type="EMBL" id="KN846959">
    <property type="protein sequence ID" value="KIW67912.1"/>
    <property type="molecule type" value="Genomic_DNA"/>
</dbReference>
<protein>
    <submittedName>
        <fullName evidence="1">Uncharacterized protein</fullName>
    </submittedName>
</protein>
<keyword evidence="2" id="KW-1185">Reference proteome</keyword>